<name>A0AA36MT11_9DINO</name>
<dbReference type="Gene3D" id="2.40.160.10">
    <property type="entry name" value="Porin"/>
    <property type="match status" value="1"/>
</dbReference>
<dbReference type="GO" id="GO:0055085">
    <property type="term" value="P:transmembrane transport"/>
    <property type="evidence" value="ECO:0007669"/>
    <property type="project" value="InterPro"/>
</dbReference>
<dbReference type="InterPro" id="IPR027246">
    <property type="entry name" value="Porin_Euk/Tom40"/>
</dbReference>
<gene>
    <name evidence="1" type="ORF">EVOR1521_LOCUS7509</name>
</gene>
<dbReference type="Pfam" id="PF01459">
    <property type="entry name" value="Porin_3"/>
    <property type="match status" value="1"/>
</dbReference>
<reference evidence="1" key="1">
    <citation type="submission" date="2023-08" db="EMBL/GenBank/DDBJ databases">
        <authorList>
            <person name="Chen Y."/>
            <person name="Shah S."/>
            <person name="Dougan E. K."/>
            <person name="Thang M."/>
            <person name="Chan C."/>
        </authorList>
    </citation>
    <scope>NUCLEOTIDE SEQUENCE</scope>
</reference>
<dbReference type="EMBL" id="CAUJNA010000605">
    <property type="protein sequence ID" value="CAJ1379198.1"/>
    <property type="molecule type" value="Genomic_DNA"/>
</dbReference>
<protein>
    <submittedName>
        <fullName evidence="1">Uncharacterized protein</fullName>
    </submittedName>
</protein>
<evidence type="ECO:0000313" key="1">
    <source>
        <dbReference type="EMBL" id="CAJ1379198.1"/>
    </source>
</evidence>
<dbReference type="GO" id="GO:0005741">
    <property type="term" value="C:mitochondrial outer membrane"/>
    <property type="evidence" value="ECO:0007669"/>
    <property type="project" value="InterPro"/>
</dbReference>
<dbReference type="InterPro" id="IPR023614">
    <property type="entry name" value="Porin_dom_sf"/>
</dbReference>
<evidence type="ECO:0000313" key="2">
    <source>
        <dbReference type="Proteomes" id="UP001178507"/>
    </source>
</evidence>
<accession>A0AA36MT11</accession>
<organism evidence="1 2">
    <name type="scientific">Effrenium voratum</name>
    <dbReference type="NCBI Taxonomy" id="2562239"/>
    <lineage>
        <taxon>Eukaryota</taxon>
        <taxon>Sar</taxon>
        <taxon>Alveolata</taxon>
        <taxon>Dinophyceae</taxon>
        <taxon>Suessiales</taxon>
        <taxon>Symbiodiniaceae</taxon>
        <taxon>Effrenium</taxon>
    </lineage>
</organism>
<proteinExistence type="predicted"/>
<dbReference type="Proteomes" id="UP001178507">
    <property type="component" value="Unassembled WGS sequence"/>
</dbReference>
<dbReference type="AlphaFoldDB" id="A0AA36MT11"/>
<comment type="caution">
    <text evidence="1">The sequence shown here is derived from an EMBL/GenBank/DDBJ whole genome shotgun (WGS) entry which is preliminary data.</text>
</comment>
<sequence>MAAPVKFDDLEKTAKEVLSDDYQTSGYQFKAKQKTGLQGSVVTTTIDLYPTKDTCMTPAKLTWRLPQPGGCPFIVIDKLEVDKSGGVKLEGSTDKVMKGLRIDLKPELSDLKKTKTGFTYTGFPDVRMALDTKGVELKNVVGEVTFQAGPTVLGAKFASPWCPDLGVRFTHGPFFASLYSKEKFGTFVGACHYKAADNLRVAANYTFGGSKNGTCGLALMYSCNKNTSMKVKVEQDLGVSCAV</sequence>
<keyword evidence="2" id="KW-1185">Reference proteome</keyword>